<proteinExistence type="predicted"/>
<keyword evidence="2" id="KW-0472">Membrane</keyword>
<reference evidence="5 6" key="1">
    <citation type="submission" date="2024-10" db="EMBL/GenBank/DDBJ databases">
        <title>The Natural Products Discovery Center: Release of the First 8490 Sequenced Strains for Exploring Actinobacteria Biosynthetic Diversity.</title>
        <authorList>
            <person name="Kalkreuter E."/>
            <person name="Kautsar S.A."/>
            <person name="Yang D."/>
            <person name="Bader C.D."/>
            <person name="Teijaro C.N."/>
            <person name="Fluegel L."/>
            <person name="Davis C.M."/>
            <person name="Simpson J.R."/>
            <person name="Lauterbach L."/>
            <person name="Steele A.D."/>
            <person name="Gui C."/>
            <person name="Meng S."/>
            <person name="Li G."/>
            <person name="Viehrig K."/>
            <person name="Ye F."/>
            <person name="Su P."/>
            <person name="Kiefer A.F."/>
            <person name="Nichols A."/>
            <person name="Cepeda A.J."/>
            <person name="Yan W."/>
            <person name="Fan B."/>
            <person name="Jiang Y."/>
            <person name="Adhikari A."/>
            <person name="Zheng C.-J."/>
            <person name="Schuster L."/>
            <person name="Cowan T.M."/>
            <person name="Smanski M.J."/>
            <person name="Chevrette M.G."/>
            <person name="De Carvalho L.P.S."/>
            <person name="Shen B."/>
        </authorList>
    </citation>
    <scope>NUCLEOTIDE SEQUENCE [LARGE SCALE GENOMIC DNA]</scope>
    <source>
        <strain evidence="5 6">NPDC053346</strain>
    </source>
</reference>
<dbReference type="InterPro" id="IPR038507">
    <property type="entry name" value="YcnI-like_sf"/>
</dbReference>
<feature type="compositionally biased region" description="Basic and acidic residues" evidence="1">
    <location>
        <begin position="211"/>
        <end position="225"/>
    </location>
</feature>
<dbReference type="Gene3D" id="2.60.40.2230">
    <property type="entry name" value="Uncharacterised protein YcnI-like PF07987, DUF1775"/>
    <property type="match status" value="1"/>
</dbReference>
<evidence type="ECO:0000256" key="3">
    <source>
        <dbReference type="SAM" id="SignalP"/>
    </source>
</evidence>
<evidence type="ECO:0000256" key="2">
    <source>
        <dbReference type="SAM" id="Phobius"/>
    </source>
</evidence>
<evidence type="ECO:0000256" key="1">
    <source>
        <dbReference type="SAM" id="MobiDB-lite"/>
    </source>
</evidence>
<gene>
    <name evidence="5" type="ORF">ACIGW0_07280</name>
</gene>
<sequence>MSVSRTPARRASATRAALAGGIALSSVVLLSGTAFAHVSVQPQGEAAKGGYATVNIKVPNERDNASTVKLEVNFPLDHPLASVMPQPVPGWKAEVTKSKLDKPLELHGRKINEAVSKVTWTADGSGIEPGFFQTFPLSLGQLPEDADQLVLKSIQTYSNKEVVRWIEEQKEGAEEPQNPAPVLKLSAASDDHHGGAAPSATATASASTGEKSGHDDKAGDHEEKAAAASSSSSSDTTARILGVVGILVGVAGVAFGVLAGRRRSA</sequence>
<feature type="signal peptide" evidence="3">
    <location>
        <begin position="1"/>
        <end position="36"/>
    </location>
</feature>
<protein>
    <submittedName>
        <fullName evidence="5">YcnI family protein</fullName>
    </submittedName>
</protein>
<keyword evidence="3" id="KW-0732">Signal</keyword>
<dbReference type="Proteomes" id="UP001614391">
    <property type="component" value="Unassembled WGS sequence"/>
</dbReference>
<comment type="caution">
    <text evidence="5">The sequence shown here is derived from an EMBL/GenBank/DDBJ whole genome shotgun (WGS) entry which is preliminary data.</text>
</comment>
<dbReference type="RefSeq" id="WP_399611955.1">
    <property type="nucleotide sequence ID" value="NZ_JBITYT010000003.1"/>
</dbReference>
<name>A0ABW8CNR2_STRBI</name>
<organism evidence="5 6">
    <name type="scientific">Streptomyces bikiniensis</name>
    <dbReference type="NCBI Taxonomy" id="1896"/>
    <lineage>
        <taxon>Bacteria</taxon>
        <taxon>Bacillati</taxon>
        <taxon>Actinomycetota</taxon>
        <taxon>Actinomycetes</taxon>
        <taxon>Kitasatosporales</taxon>
        <taxon>Streptomycetaceae</taxon>
        <taxon>Streptomyces</taxon>
    </lineage>
</organism>
<keyword evidence="2" id="KW-0812">Transmembrane</keyword>
<dbReference type="Pfam" id="PF07987">
    <property type="entry name" value="DUF1775"/>
    <property type="match status" value="1"/>
</dbReference>
<evidence type="ECO:0000313" key="5">
    <source>
        <dbReference type="EMBL" id="MFI9119184.1"/>
    </source>
</evidence>
<feature type="transmembrane region" description="Helical" evidence="2">
    <location>
        <begin position="240"/>
        <end position="260"/>
    </location>
</feature>
<keyword evidence="2" id="KW-1133">Transmembrane helix</keyword>
<evidence type="ECO:0000313" key="6">
    <source>
        <dbReference type="Proteomes" id="UP001614391"/>
    </source>
</evidence>
<dbReference type="EMBL" id="JBITYT010000003">
    <property type="protein sequence ID" value="MFI9119184.1"/>
    <property type="molecule type" value="Genomic_DNA"/>
</dbReference>
<feature type="region of interest" description="Disordered" evidence="1">
    <location>
        <begin position="188"/>
        <end position="233"/>
    </location>
</feature>
<keyword evidence="6" id="KW-1185">Reference proteome</keyword>
<feature type="chain" id="PRO_5046324050" evidence="3">
    <location>
        <begin position="37"/>
        <end position="265"/>
    </location>
</feature>
<dbReference type="CDD" id="cd08545">
    <property type="entry name" value="YcnI_like"/>
    <property type="match status" value="1"/>
</dbReference>
<feature type="domain" description="YncI copper-binding" evidence="4">
    <location>
        <begin position="37"/>
        <end position="185"/>
    </location>
</feature>
<dbReference type="InterPro" id="IPR012533">
    <property type="entry name" value="YcnI-copper_dom"/>
</dbReference>
<evidence type="ECO:0000259" key="4">
    <source>
        <dbReference type="Pfam" id="PF07987"/>
    </source>
</evidence>
<feature type="compositionally biased region" description="Low complexity" evidence="1">
    <location>
        <begin position="195"/>
        <end position="209"/>
    </location>
</feature>
<accession>A0ABW8CNR2</accession>